<feature type="domain" description="RCC1-like" evidence="4">
    <location>
        <begin position="1080"/>
        <end position="1363"/>
    </location>
</feature>
<dbReference type="PROSITE" id="PS50012">
    <property type="entry name" value="RCC1_3"/>
    <property type="match status" value="7"/>
</dbReference>
<dbReference type="Pfam" id="PF25390">
    <property type="entry name" value="WD40_RLD"/>
    <property type="match status" value="1"/>
</dbReference>
<name>A0A8J3E6C3_9GAMM</name>
<dbReference type="InterPro" id="IPR058923">
    <property type="entry name" value="RCC1-like_dom"/>
</dbReference>
<gene>
    <name evidence="5" type="ORF">GCM10010995_02200</name>
</gene>
<reference evidence="5" key="2">
    <citation type="submission" date="2020-09" db="EMBL/GenBank/DDBJ databases">
        <authorList>
            <person name="Sun Q."/>
            <person name="Zhou Y."/>
        </authorList>
    </citation>
    <scope>NUCLEOTIDE SEQUENCE</scope>
    <source>
        <strain evidence="5">CGMCC 1.15758</strain>
    </source>
</reference>
<proteinExistence type="predicted"/>
<dbReference type="InterPro" id="IPR000408">
    <property type="entry name" value="Reg_chr_condens"/>
</dbReference>
<evidence type="ECO:0000259" key="4">
    <source>
        <dbReference type="Pfam" id="PF25390"/>
    </source>
</evidence>
<dbReference type="EMBL" id="BMJS01000001">
    <property type="protein sequence ID" value="GGF88512.1"/>
    <property type="molecule type" value="Genomic_DNA"/>
</dbReference>
<keyword evidence="6" id="KW-1185">Reference proteome</keyword>
<feature type="signal peptide" evidence="3">
    <location>
        <begin position="1"/>
        <end position="21"/>
    </location>
</feature>
<feature type="chain" id="PRO_5035329160" description="RCC1-like domain-containing protein" evidence="3">
    <location>
        <begin position="22"/>
        <end position="1478"/>
    </location>
</feature>
<keyword evidence="3" id="KW-0732">Signal</keyword>
<reference evidence="5" key="1">
    <citation type="journal article" date="2014" name="Int. J. Syst. Evol. Microbiol.">
        <title>Complete genome sequence of Corynebacterium casei LMG S-19264T (=DSM 44701T), isolated from a smear-ripened cheese.</title>
        <authorList>
            <consortium name="US DOE Joint Genome Institute (JGI-PGF)"/>
            <person name="Walter F."/>
            <person name="Albersmeier A."/>
            <person name="Kalinowski J."/>
            <person name="Ruckert C."/>
        </authorList>
    </citation>
    <scope>NUCLEOTIDE SEQUENCE</scope>
    <source>
        <strain evidence="5">CGMCC 1.15758</strain>
    </source>
</reference>
<evidence type="ECO:0000313" key="6">
    <source>
        <dbReference type="Proteomes" id="UP000636949"/>
    </source>
</evidence>
<organism evidence="5 6">
    <name type="scientific">Cysteiniphilum litorale</name>
    <dbReference type="NCBI Taxonomy" id="2056700"/>
    <lineage>
        <taxon>Bacteria</taxon>
        <taxon>Pseudomonadati</taxon>
        <taxon>Pseudomonadota</taxon>
        <taxon>Gammaproteobacteria</taxon>
        <taxon>Thiotrichales</taxon>
        <taxon>Fastidiosibacteraceae</taxon>
        <taxon>Cysteiniphilum</taxon>
    </lineage>
</organism>
<dbReference type="PANTHER" id="PTHR45982:SF1">
    <property type="entry name" value="REGULATOR OF CHROMOSOME CONDENSATION"/>
    <property type="match status" value="1"/>
</dbReference>
<sequence>MISKKYKLLYILSALSLTACGGGGGGSSATPDTPTIAANAKLMTDVSRPYMSDKEAILEMSVEVGSINQMLLQAADNKTQLEIYSREFVSTSSSSHAIHFEEISSDQSCFTKKILQPAENCIDQWKVSTINQEDQYQGKVVYGTNLGSIEAPVQIVFKSPTDPVFQKDRFTISSITPIAVGETTSISLNNSTQYPINYPVIEFPKGIKPFITDMSTVTEIKSGQSAIIRFKIIDSKEAQQALKAWQDDLNANKEDAHLKYSSARFSTQVYPLQPTIYLNDLVIQKSNAQNFREIDGKLAMDLSILNVSQDSMTNLITDITKGSQYITLDHSKCYFPLQKNNSCIVTIMIDPSISNAYAADQVFDVSFRVNDQSNREPNSMSFLLDLNANVGIGLESTLVADHENQIYLQNNSLIQWHPSSNVEDYKIIDGMLNDITSEFVIGNGVKSPDCLTAHTIAKNTGCYITVLPNTDQTGKQLKLHLDHSNVQNTALLLPSYSANGISGNNALTPATVIKGRDLSMYFTIAPPSSKTFKGFEVVGLSTATQDMSYPNSCKQGDIVSSNNPCQLKIDIAGDEIDGENFKPQLIILWQDGTQSTAELNIDVVDPTQPGEDVSGLSDINLLQSQTNYVDINQDGIQVFIKNTTGKVLSALNIQMLPQWLNDLVDLSQLQMITLSPDQELIVNIPLKSDKSANDLSAALRAHLDEITHNDHQDETGGQVIRVTSSNALDDYFPKIKVDTIPYFDTENLNHGHKEQTLAYTMVFGKPNQQYIEVKNPTNYRYDINFSESLPSGITRVMSGAINGLTNCSEFPSLLAGEKCAVALIASPNANVIEGDHLDLIMTPAEGDVTSTTTLQMNFEVNYVYDITYQAEGSAIAIPLSGHKVYNLKLVNNEQGIQWVPSTNTSDYMISHDQGVSGLSITAPTIMPNCTDGSAVATDGYCYIGLEVDEHALTQSNYQLSLKMGESNLALDVLDVGQVSIVEYGKASVQLVQNGHSINHVVRAGEIIDVVISAPENWYASVADDQQFNIRANHPAINFPQGYLCILSQSAQSTECKVSVQIGDALKSGHYLLKIIPEQQTILPINLSELDLGVSSVKYTSISSFNNHVCALDDKDNAYCWGRNFNGQLGSGESYEYALEPVSVVLGDAAGNQWQNIAVGFYHTCALNQLGDAYCWGSNYKGELGNGSFQESNTPKALANGEIPQGVKLTEIQSGASFSCALATDKHVYCWGNNQNGVLGAGIADPNKTVPVRVNESNITPGAVIESISLGNNHACLLTDTKEAYCWGSNYYKELGTQLPVNTSNTPIKVNLEGVSLKSIYTGHSHTCGVSDHNETYCWGNNESGQLGTGVPPSLGEALPKKVESGSMPEGVFIESMALGSAHSCAIASDDKVYCWGANRNGLLGNGVETGSYENKPIAIVQGDIPEGTLMSSIVAGSSHTCVLSMGYSYCWGRNTNGQLGNGTLNNSLIPAVGKLPIV</sequence>
<protein>
    <recommendedName>
        <fullName evidence="4">RCC1-like domain-containing protein</fullName>
    </recommendedName>
</protein>
<dbReference type="PRINTS" id="PR00633">
    <property type="entry name" value="RCCNDNSATION"/>
</dbReference>
<dbReference type="Pfam" id="PF13540">
    <property type="entry name" value="RCC1_2"/>
    <property type="match status" value="2"/>
</dbReference>
<keyword evidence="1" id="KW-0344">Guanine-nucleotide releasing factor</keyword>
<dbReference type="RefSeq" id="WP_117001178.1">
    <property type="nucleotide sequence ID" value="NZ_BMJS01000001.1"/>
</dbReference>
<evidence type="ECO:0000313" key="5">
    <source>
        <dbReference type="EMBL" id="GGF88512.1"/>
    </source>
</evidence>
<dbReference type="InterPro" id="IPR009091">
    <property type="entry name" value="RCC1/BLIP-II"/>
</dbReference>
<dbReference type="PANTHER" id="PTHR45982">
    <property type="entry name" value="REGULATOR OF CHROMOSOME CONDENSATION"/>
    <property type="match status" value="1"/>
</dbReference>
<dbReference type="GO" id="GO:0005737">
    <property type="term" value="C:cytoplasm"/>
    <property type="evidence" value="ECO:0007669"/>
    <property type="project" value="TreeGrafter"/>
</dbReference>
<evidence type="ECO:0000256" key="1">
    <source>
        <dbReference type="ARBA" id="ARBA00022658"/>
    </source>
</evidence>
<dbReference type="OrthoDB" id="5603992at2"/>
<dbReference type="GO" id="GO:0005085">
    <property type="term" value="F:guanyl-nucleotide exchange factor activity"/>
    <property type="evidence" value="ECO:0007669"/>
    <property type="project" value="TreeGrafter"/>
</dbReference>
<evidence type="ECO:0000256" key="3">
    <source>
        <dbReference type="SAM" id="SignalP"/>
    </source>
</evidence>
<dbReference type="Gene3D" id="2.130.10.30">
    <property type="entry name" value="Regulator of chromosome condensation 1/beta-lactamase-inhibitor protein II"/>
    <property type="match status" value="2"/>
</dbReference>
<evidence type="ECO:0000256" key="2">
    <source>
        <dbReference type="ARBA" id="ARBA00022737"/>
    </source>
</evidence>
<dbReference type="InterPro" id="IPR051553">
    <property type="entry name" value="Ran_GTPase-activating"/>
</dbReference>
<dbReference type="SUPFAM" id="SSF50985">
    <property type="entry name" value="RCC1/BLIP-II"/>
    <property type="match status" value="2"/>
</dbReference>
<keyword evidence="2" id="KW-0677">Repeat</keyword>
<dbReference type="PROSITE" id="PS51257">
    <property type="entry name" value="PROKAR_LIPOPROTEIN"/>
    <property type="match status" value="1"/>
</dbReference>
<dbReference type="Proteomes" id="UP000636949">
    <property type="component" value="Unassembled WGS sequence"/>
</dbReference>
<comment type="caution">
    <text evidence="5">The sequence shown here is derived from an EMBL/GenBank/DDBJ whole genome shotgun (WGS) entry which is preliminary data.</text>
</comment>
<accession>A0A8J3E6C3</accession>